<dbReference type="InterPro" id="IPR045177">
    <property type="entry name" value="FDM1-5/IDN2"/>
</dbReference>
<accession>A0A0Q3IQW9</accession>
<evidence type="ECO:0000259" key="2">
    <source>
        <dbReference type="Pfam" id="PF03468"/>
    </source>
</evidence>
<feature type="coiled-coil region" evidence="1">
    <location>
        <begin position="136"/>
        <end position="199"/>
    </location>
</feature>
<dbReference type="InParanoid" id="A0A0Q3IQW9"/>
<dbReference type="Gramene" id="KQK02700">
    <property type="protein sequence ID" value="KQK02700"/>
    <property type="gene ID" value="BRADI_2g03140v3"/>
</dbReference>
<dbReference type="InterPro" id="IPR038588">
    <property type="entry name" value="XS_domain_sf"/>
</dbReference>
<evidence type="ECO:0000259" key="3">
    <source>
        <dbReference type="Pfam" id="PF03469"/>
    </source>
</evidence>
<keyword evidence="1" id="KW-0175">Coiled coil</keyword>
<dbReference type="PANTHER" id="PTHR21596">
    <property type="entry name" value="RIBONUCLEASE P SUBUNIT P38"/>
    <property type="match status" value="1"/>
</dbReference>
<keyword evidence="6" id="KW-1185">Reference proteome</keyword>
<dbReference type="InterPro" id="IPR005380">
    <property type="entry name" value="XS_domain"/>
</dbReference>
<name>A0A0Q3IQW9_BRADI</name>
<dbReference type="PANTHER" id="PTHR21596:SF49">
    <property type="entry name" value="FACTOR OF DNA METHYLATION 1-5_IDN2 DOMAIN-CONTAINING PROTEIN"/>
    <property type="match status" value="1"/>
</dbReference>
<dbReference type="EnsemblPlants" id="KQK02700">
    <property type="protein sequence ID" value="KQK02700"/>
    <property type="gene ID" value="BRADI_2g03140v3"/>
</dbReference>
<proteinExistence type="predicted"/>
<dbReference type="STRING" id="15368.A0A0Q3IQW9"/>
<dbReference type="AlphaFoldDB" id="A0A0Q3IQW9"/>
<feature type="coiled-coil region" evidence="1">
    <location>
        <begin position="233"/>
        <end position="260"/>
    </location>
</feature>
<gene>
    <name evidence="4" type="ORF">BRADI_2g03140v3</name>
</gene>
<dbReference type="Proteomes" id="UP000008810">
    <property type="component" value="Chromosome 2"/>
</dbReference>
<reference evidence="5" key="3">
    <citation type="submission" date="2018-08" db="UniProtKB">
        <authorList>
            <consortium name="EnsemblPlants"/>
        </authorList>
    </citation>
    <scope>IDENTIFICATION</scope>
    <source>
        <strain evidence="5">cv. Bd21</strain>
    </source>
</reference>
<feature type="domain" description="Factor of DNA methylation 1-5/IDN2" evidence="3">
    <location>
        <begin position="334"/>
        <end position="449"/>
    </location>
</feature>
<evidence type="ECO:0000313" key="5">
    <source>
        <dbReference type="EnsemblPlants" id="KQK02700"/>
    </source>
</evidence>
<dbReference type="EMBL" id="CM000881">
    <property type="protein sequence ID" value="KQK02700.2"/>
    <property type="molecule type" value="Genomic_DNA"/>
</dbReference>
<evidence type="ECO:0000313" key="6">
    <source>
        <dbReference type="Proteomes" id="UP000008810"/>
    </source>
</evidence>
<organism evidence="4">
    <name type="scientific">Brachypodium distachyon</name>
    <name type="common">Purple false brome</name>
    <name type="synonym">Trachynia distachya</name>
    <dbReference type="NCBI Taxonomy" id="15368"/>
    <lineage>
        <taxon>Eukaryota</taxon>
        <taxon>Viridiplantae</taxon>
        <taxon>Streptophyta</taxon>
        <taxon>Embryophyta</taxon>
        <taxon>Tracheophyta</taxon>
        <taxon>Spermatophyta</taxon>
        <taxon>Magnoliopsida</taxon>
        <taxon>Liliopsida</taxon>
        <taxon>Poales</taxon>
        <taxon>Poaceae</taxon>
        <taxon>BOP clade</taxon>
        <taxon>Pooideae</taxon>
        <taxon>Stipodae</taxon>
        <taxon>Brachypodieae</taxon>
        <taxon>Brachypodium</taxon>
    </lineage>
</organism>
<evidence type="ECO:0008006" key="7">
    <source>
        <dbReference type="Google" id="ProtNLM"/>
    </source>
</evidence>
<dbReference type="Pfam" id="PF03468">
    <property type="entry name" value="XS"/>
    <property type="match status" value="1"/>
</dbReference>
<feature type="domain" description="XS" evidence="2">
    <location>
        <begin position="6"/>
        <end position="108"/>
    </location>
</feature>
<dbReference type="GO" id="GO:0080188">
    <property type="term" value="P:gene silencing by siRNA-directed DNA methylation"/>
    <property type="evidence" value="ECO:0007669"/>
    <property type="project" value="InterPro"/>
</dbReference>
<reference evidence="4" key="2">
    <citation type="submission" date="2017-06" db="EMBL/GenBank/DDBJ databases">
        <title>WGS assembly of Brachypodium distachyon.</title>
        <authorList>
            <consortium name="The International Brachypodium Initiative"/>
            <person name="Lucas S."/>
            <person name="Harmon-Smith M."/>
            <person name="Lail K."/>
            <person name="Tice H."/>
            <person name="Grimwood J."/>
            <person name="Bruce D."/>
            <person name="Barry K."/>
            <person name="Shu S."/>
            <person name="Lindquist E."/>
            <person name="Wang M."/>
            <person name="Pitluck S."/>
            <person name="Vogel J.P."/>
            <person name="Garvin D.F."/>
            <person name="Mockler T.C."/>
            <person name="Schmutz J."/>
            <person name="Rokhsar D."/>
            <person name="Bevan M.W."/>
        </authorList>
    </citation>
    <scope>NUCLEOTIDE SEQUENCE</scope>
    <source>
        <strain evidence="4">Bd21</strain>
    </source>
</reference>
<protein>
    <recommendedName>
        <fullName evidence="7">Factor of DNA methylation 1-5/IDN2 domain-containing protein</fullName>
    </recommendedName>
</protein>
<evidence type="ECO:0000313" key="4">
    <source>
        <dbReference type="EMBL" id="KQK02700.2"/>
    </source>
</evidence>
<dbReference type="InterPro" id="IPR005379">
    <property type="entry name" value="FDM1-5/IDN2_XH"/>
</dbReference>
<evidence type="ECO:0000256" key="1">
    <source>
        <dbReference type="SAM" id="Coils"/>
    </source>
</evidence>
<dbReference type="Pfam" id="PF03469">
    <property type="entry name" value="XH"/>
    <property type="match status" value="1"/>
</dbReference>
<dbReference type="Gene3D" id="3.30.70.2890">
    <property type="entry name" value="XS domain"/>
    <property type="match status" value="1"/>
</dbReference>
<reference evidence="4 5" key="1">
    <citation type="journal article" date="2010" name="Nature">
        <title>Genome sequencing and analysis of the model grass Brachypodium distachyon.</title>
        <authorList>
            <consortium name="International Brachypodium Initiative"/>
        </authorList>
    </citation>
    <scope>NUCLEOTIDE SEQUENCE [LARGE SCALE GENOMIC DNA]</scope>
    <source>
        <strain evidence="4 5">Bd21</strain>
    </source>
</reference>
<sequence>MADASEILVWPWTGILATEDDGGAAALAAHARQLPDAVATTALEEEAPPYRHCRGHHHFLVLHFGRSLQGLRAAASIAGLFPGAGRTEWRRRESSGPVYGWAAVEEDLRGEDAVGMFLRATGARGAAADAIAGELESAAEQETRRLRHELAELRAIADKVIPEMNRDLEDENEKLKAELDAASREIELKMEKIAQLENLDKDNGPTQGASEINTLDLAAGGECKVDDHALMLHENHKQEMEAIRTKLTQLEKQLAQREALVFTAQQLNMRVQAGEKLNEEDHQHLYAVVMSWWHILDEEQKRLKASCVNLIERERKNSKELQENRQELIQAFLFYFACKRKYSDDDPDGKAARLISSWQEEMKEPSWHPFTTIQVDEEDKEVIDDDDPKLKQLRIDYGDSVCYAVKVAMSELNENSPYGRHVFNELWNFREGRKATTAEVFMCILEQLTPANLGYISGMGI</sequence>
<dbReference type="OrthoDB" id="1892195at2759"/>